<keyword evidence="3" id="KW-1185">Reference proteome</keyword>
<feature type="signal peptide" evidence="1">
    <location>
        <begin position="1"/>
        <end position="16"/>
    </location>
</feature>
<name>T1GNK4_MEGSC</name>
<accession>T1GNK4</accession>
<proteinExistence type="predicted"/>
<feature type="chain" id="PRO_5004588404" evidence="1">
    <location>
        <begin position="17"/>
        <end position="330"/>
    </location>
</feature>
<dbReference type="Proteomes" id="UP000015102">
    <property type="component" value="Unassembled WGS sequence"/>
</dbReference>
<evidence type="ECO:0000313" key="2">
    <source>
        <dbReference type="EnsemblMetazoa" id="MESCA005158-PA"/>
    </source>
</evidence>
<dbReference type="EnsemblMetazoa" id="MESCA005158-RA">
    <property type="protein sequence ID" value="MESCA005158-PA"/>
    <property type="gene ID" value="MESCA005158"/>
</dbReference>
<keyword evidence="1" id="KW-0732">Signal</keyword>
<reference evidence="2" key="2">
    <citation type="submission" date="2015-06" db="UniProtKB">
        <authorList>
            <consortium name="EnsemblMetazoa"/>
        </authorList>
    </citation>
    <scope>IDENTIFICATION</scope>
</reference>
<dbReference type="HOGENOM" id="CLU_842754_0_0_1"/>
<evidence type="ECO:0000256" key="1">
    <source>
        <dbReference type="SAM" id="SignalP"/>
    </source>
</evidence>
<evidence type="ECO:0000313" key="3">
    <source>
        <dbReference type="Proteomes" id="UP000015102"/>
    </source>
</evidence>
<dbReference type="EMBL" id="CAQQ02077969">
    <property type="status" value="NOT_ANNOTATED_CDS"/>
    <property type="molecule type" value="Genomic_DNA"/>
</dbReference>
<dbReference type="AlphaFoldDB" id="T1GNK4"/>
<protein>
    <submittedName>
        <fullName evidence="2">Uncharacterized protein</fullName>
    </submittedName>
</protein>
<reference evidence="3" key="1">
    <citation type="submission" date="2013-02" db="EMBL/GenBank/DDBJ databases">
        <authorList>
            <person name="Hughes D."/>
        </authorList>
    </citation>
    <scope>NUCLEOTIDE SEQUENCE</scope>
    <source>
        <strain>Durham</strain>
        <strain evidence="3">NC isolate 2 -- Noor lab</strain>
    </source>
</reference>
<sequence>MKYVFCFLIFIALAKAIKIQKIESNGVYFKDLGYVERNFGVWNCIIQKIDDFKKGIKYKSVNNSINFLQISCFENILNSSENLKNEDIFSFENDFEKCLMNIKSNNCNNLLTLDQLRQRIQSLKISVDSGSVFNNLWKTCKISRRKTFNGKIEISLKFQILDESRFFASTLENVNLERLNREILINNFENFKGLQQRSCIVELFNNQTGKHCNYVRLSRTKEMFQNIGDYQYLFSILDGSHYSFKCPGMEHNIGSNELIENTGILKLNQGCSFRTQYTQLEAQKVDLYFQNGNVINPKAPIDSLEIYNSSTFSPIDLLRNDFDFNSSLPH</sequence>
<organism evidence="2 3">
    <name type="scientific">Megaselia scalaris</name>
    <name type="common">Humpbacked fly</name>
    <name type="synonym">Phora scalaris</name>
    <dbReference type="NCBI Taxonomy" id="36166"/>
    <lineage>
        <taxon>Eukaryota</taxon>
        <taxon>Metazoa</taxon>
        <taxon>Ecdysozoa</taxon>
        <taxon>Arthropoda</taxon>
        <taxon>Hexapoda</taxon>
        <taxon>Insecta</taxon>
        <taxon>Pterygota</taxon>
        <taxon>Neoptera</taxon>
        <taxon>Endopterygota</taxon>
        <taxon>Diptera</taxon>
        <taxon>Brachycera</taxon>
        <taxon>Muscomorpha</taxon>
        <taxon>Platypezoidea</taxon>
        <taxon>Phoridae</taxon>
        <taxon>Megaseliini</taxon>
        <taxon>Megaselia</taxon>
    </lineage>
</organism>